<proteinExistence type="predicted"/>
<sequence length="226" mass="24077">MSSRPRPDQYECSSGEENENTEAIVIISSRKTARPRSRTHAGLAGPAVEREQTPTMAPGRPAPRTQSGLPTTGGPPSDEVRRPAVNSSYISTYTSFPPYESGCAPTSPADNDNAATTTTDGDLGTTYEGTPELSFTGDDSESTTTEDVIDPSDEMVEAARNLLLFRYSDLPEPRRVALVDELMGEYNAQLATAAGARGYPAKSGLVPGREPVVESSHRLAPEVTSL</sequence>
<reference evidence="2 3" key="1">
    <citation type="submission" date="2013-05" db="EMBL/GenBank/DDBJ databases">
        <title>Drechslerella stenobrocha genome reveals carnivorous origination and mechanical trapping mechanism of predatory fungi.</title>
        <authorList>
            <person name="Liu X."/>
            <person name="Zhang W."/>
            <person name="Liu K."/>
        </authorList>
    </citation>
    <scope>NUCLEOTIDE SEQUENCE [LARGE SCALE GENOMIC DNA]</scope>
    <source>
        <strain evidence="2 3">248</strain>
    </source>
</reference>
<dbReference type="Proteomes" id="UP000024837">
    <property type="component" value="Unassembled WGS sequence"/>
</dbReference>
<evidence type="ECO:0000313" key="2">
    <source>
        <dbReference type="EMBL" id="EWC44788.1"/>
    </source>
</evidence>
<organism evidence="2 3">
    <name type="scientific">Drechslerella stenobrocha 248</name>
    <dbReference type="NCBI Taxonomy" id="1043628"/>
    <lineage>
        <taxon>Eukaryota</taxon>
        <taxon>Fungi</taxon>
        <taxon>Dikarya</taxon>
        <taxon>Ascomycota</taxon>
        <taxon>Pezizomycotina</taxon>
        <taxon>Orbiliomycetes</taxon>
        <taxon>Orbiliales</taxon>
        <taxon>Orbiliaceae</taxon>
        <taxon>Drechslerella</taxon>
    </lineage>
</organism>
<feature type="compositionally biased region" description="Polar residues" evidence="1">
    <location>
        <begin position="85"/>
        <end position="95"/>
    </location>
</feature>
<protein>
    <submittedName>
        <fullName evidence="2">Uncharacterized protein</fullName>
    </submittedName>
</protein>
<feature type="region of interest" description="Disordered" evidence="1">
    <location>
        <begin position="198"/>
        <end position="226"/>
    </location>
</feature>
<dbReference type="AlphaFoldDB" id="W7HXX9"/>
<feature type="compositionally biased region" description="Basic and acidic residues" evidence="1">
    <location>
        <begin position="211"/>
        <end position="220"/>
    </location>
</feature>
<name>W7HXX9_9PEZI</name>
<evidence type="ECO:0000313" key="3">
    <source>
        <dbReference type="Proteomes" id="UP000024837"/>
    </source>
</evidence>
<keyword evidence="3" id="KW-1185">Reference proteome</keyword>
<dbReference type="HOGENOM" id="CLU_1224752_0_0_1"/>
<dbReference type="EMBL" id="KI966434">
    <property type="protein sequence ID" value="EWC44788.1"/>
    <property type="molecule type" value="Genomic_DNA"/>
</dbReference>
<accession>W7HXX9</accession>
<evidence type="ECO:0000256" key="1">
    <source>
        <dbReference type="SAM" id="MobiDB-lite"/>
    </source>
</evidence>
<feature type="region of interest" description="Disordered" evidence="1">
    <location>
        <begin position="1"/>
        <end position="149"/>
    </location>
</feature>
<gene>
    <name evidence="2" type="ORF">DRE_06426</name>
</gene>
<feature type="compositionally biased region" description="Low complexity" evidence="1">
    <location>
        <begin position="109"/>
        <end position="126"/>
    </location>
</feature>